<dbReference type="AlphaFoldDB" id="S8A1F4"/>
<accession>S8A1F4</accession>
<evidence type="ECO:0000313" key="3">
    <source>
        <dbReference type="Proteomes" id="UP000019376"/>
    </source>
</evidence>
<protein>
    <submittedName>
        <fullName evidence="2">Uncharacterized protein</fullName>
    </submittedName>
</protein>
<evidence type="ECO:0000256" key="1">
    <source>
        <dbReference type="SAM" id="MobiDB-lite"/>
    </source>
</evidence>
<proteinExistence type="predicted"/>
<evidence type="ECO:0000313" key="2">
    <source>
        <dbReference type="EMBL" id="EPS34961.1"/>
    </source>
</evidence>
<sequence length="74" mass="8759">MQETISTRPVRGEKFREGREEAEERSREEEKKSERGGEERGERKEAQLAPKDVEFSCEKRKVSGLREVLEEQYD</sequence>
<gene>
    <name evidence="2" type="ORF">PDE_09926</name>
</gene>
<dbReference type="HOGENOM" id="CLU_2688594_0_0_1"/>
<organism evidence="2 3">
    <name type="scientific">Penicillium oxalicum (strain 114-2 / CGMCC 5302)</name>
    <name type="common">Penicillium decumbens</name>
    <dbReference type="NCBI Taxonomy" id="933388"/>
    <lineage>
        <taxon>Eukaryota</taxon>
        <taxon>Fungi</taxon>
        <taxon>Dikarya</taxon>
        <taxon>Ascomycota</taxon>
        <taxon>Pezizomycotina</taxon>
        <taxon>Eurotiomycetes</taxon>
        <taxon>Eurotiomycetidae</taxon>
        <taxon>Eurotiales</taxon>
        <taxon>Aspergillaceae</taxon>
        <taxon>Penicillium</taxon>
    </lineage>
</organism>
<dbReference type="Proteomes" id="UP000019376">
    <property type="component" value="Unassembled WGS sequence"/>
</dbReference>
<keyword evidence="3" id="KW-1185">Reference proteome</keyword>
<name>S8A1F4_PENO1</name>
<reference evidence="2 3" key="1">
    <citation type="journal article" date="2013" name="PLoS ONE">
        <title>Genomic and secretomic analyses reveal unique features of the lignocellulolytic enzyme system of Penicillium decumbens.</title>
        <authorList>
            <person name="Liu G."/>
            <person name="Zhang L."/>
            <person name="Wei X."/>
            <person name="Zou G."/>
            <person name="Qin Y."/>
            <person name="Ma L."/>
            <person name="Li J."/>
            <person name="Zheng H."/>
            <person name="Wang S."/>
            <person name="Wang C."/>
            <person name="Xun L."/>
            <person name="Zhao G.-P."/>
            <person name="Zhou Z."/>
            <person name="Qu Y."/>
        </authorList>
    </citation>
    <scope>NUCLEOTIDE SEQUENCE [LARGE SCALE GENOMIC DNA]</scope>
    <source>
        <strain evidence="3">114-2 / CGMCC 5302</strain>
    </source>
</reference>
<feature type="compositionally biased region" description="Basic and acidic residues" evidence="1">
    <location>
        <begin position="10"/>
        <end position="52"/>
    </location>
</feature>
<feature type="region of interest" description="Disordered" evidence="1">
    <location>
        <begin position="1"/>
        <end position="52"/>
    </location>
</feature>
<dbReference type="EMBL" id="KB644415">
    <property type="protein sequence ID" value="EPS34961.1"/>
    <property type="molecule type" value="Genomic_DNA"/>
</dbReference>